<dbReference type="Proteomes" id="UP001149079">
    <property type="component" value="Unassembled WGS sequence"/>
</dbReference>
<accession>A0A9W9GIL4</accession>
<dbReference type="EMBL" id="JAPQKL010000008">
    <property type="protein sequence ID" value="KAJ5120881.1"/>
    <property type="molecule type" value="Genomic_DNA"/>
</dbReference>
<protein>
    <submittedName>
        <fullName evidence="2">Uncharacterized protein</fullName>
    </submittedName>
</protein>
<comment type="caution">
    <text evidence="2">The sequence shown here is derived from an EMBL/GenBank/DDBJ whole genome shotgun (WGS) entry which is preliminary data.</text>
</comment>
<organism evidence="2 3">
    <name type="scientific">Penicillium bovifimosum</name>
    <dbReference type="NCBI Taxonomy" id="126998"/>
    <lineage>
        <taxon>Eukaryota</taxon>
        <taxon>Fungi</taxon>
        <taxon>Dikarya</taxon>
        <taxon>Ascomycota</taxon>
        <taxon>Pezizomycotina</taxon>
        <taxon>Eurotiomycetes</taxon>
        <taxon>Eurotiomycetidae</taxon>
        <taxon>Eurotiales</taxon>
        <taxon>Aspergillaceae</taxon>
        <taxon>Penicillium</taxon>
    </lineage>
</organism>
<dbReference type="OrthoDB" id="4523126at2759"/>
<reference evidence="2" key="1">
    <citation type="submission" date="2022-11" db="EMBL/GenBank/DDBJ databases">
        <authorList>
            <person name="Petersen C."/>
        </authorList>
    </citation>
    <scope>NUCLEOTIDE SEQUENCE</scope>
    <source>
        <strain evidence="2">IBT 22155</strain>
    </source>
</reference>
<gene>
    <name evidence="2" type="ORF">N7515_010269</name>
</gene>
<evidence type="ECO:0000313" key="3">
    <source>
        <dbReference type="Proteomes" id="UP001149079"/>
    </source>
</evidence>
<dbReference type="RefSeq" id="XP_056517385.1">
    <property type="nucleotide sequence ID" value="XM_056671012.1"/>
</dbReference>
<reference evidence="2" key="2">
    <citation type="journal article" date="2023" name="IMA Fungus">
        <title>Comparative genomic study of the Penicillium genus elucidates a diverse pangenome and 15 lateral gene transfer events.</title>
        <authorList>
            <person name="Petersen C."/>
            <person name="Sorensen T."/>
            <person name="Nielsen M.R."/>
            <person name="Sondergaard T.E."/>
            <person name="Sorensen J.L."/>
            <person name="Fitzpatrick D.A."/>
            <person name="Frisvad J.C."/>
            <person name="Nielsen K.L."/>
        </authorList>
    </citation>
    <scope>NUCLEOTIDE SEQUENCE</scope>
    <source>
        <strain evidence="2">IBT 22155</strain>
    </source>
</reference>
<evidence type="ECO:0000256" key="1">
    <source>
        <dbReference type="SAM" id="MobiDB-lite"/>
    </source>
</evidence>
<keyword evidence="3" id="KW-1185">Reference proteome</keyword>
<dbReference type="AlphaFoldDB" id="A0A9W9GIL4"/>
<feature type="region of interest" description="Disordered" evidence="1">
    <location>
        <begin position="13"/>
        <end position="33"/>
    </location>
</feature>
<proteinExistence type="predicted"/>
<name>A0A9W9GIL4_9EURO</name>
<evidence type="ECO:0000313" key="2">
    <source>
        <dbReference type="EMBL" id="KAJ5120881.1"/>
    </source>
</evidence>
<dbReference type="GeneID" id="81410183"/>
<sequence>MVSQAQIVDRTASVQDRMGHGATLRKRSYDNSTDASASDIHRILQRAGHEVDSKYIKYLTKFCHHCQMKGKSPSRFKFTLKDDYEFNYSVIIDVFYLEGKPVDPTSMKSVPSVACGHVFEEPGSTE</sequence>